<dbReference type="GeneID" id="55657300"/>
<dbReference type="GO" id="GO:0006729">
    <property type="term" value="P:tetrahydrobiopterin biosynthetic process"/>
    <property type="evidence" value="ECO:0007669"/>
    <property type="project" value="InterPro"/>
</dbReference>
<comment type="similarity">
    <text evidence="2">Belongs to the pterin-4-alpha-carbinolamine dehydratase family.</text>
</comment>
<dbReference type="Proteomes" id="UP000244201">
    <property type="component" value="Chromosome"/>
</dbReference>
<dbReference type="GO" id="GO:0008124">
    <property type="term" value="F:4-alpha-hydroxytetrahydrobiopterin dehydratase activity"/>
    <property type="evidence" value="ECO:0007669"/>
    <property type="project" value="UniProtKB-EC"/>
</dbReference>
<dbReference type="RefSeq" id="WP_108149694.1">
    <property type="nucleotide sequence ID" value="NZ_CP026304.1"/>
</dbReference>
<dbReference type="Pfam" id="PF01329">
    <property type="entry name" value="Pterin_4a"/>
    <property type="match status" value="1"/>
</dbReference>
<dbReference type="SUPFAM" id="SSF55248">
    <property type="entry name" value="PCD-like"/>
    <property type="match status" value="1"/>
</dbReference>
<reference evidence="6 7" key="1">
    <citation type="submission" date="2018-01" db="EMBL/GenBank/DDBJ databases">
        <title>Complete genome sequence of Streptomyces lunaelactis MM109T, a Ferroverdin A producer isolated from cave moonmilk deposits.</title>
        <authorList>
            <person name="Naome A."/>
            <person name="Martinet L."/>
            <person name="Maciejewska M."/>
            <person name="Anderssen S."/>
            <person name="Adam D."/>
            <person name="Tenconi E."/>
            <person name="Deflandre B."/>
            <person name="Arguelles-Arias A."/>
            <person name="Calusinska M."/>
            <person name="Copieters W."/>
            <person name="Karim L."/>
            <person name="Hanikenne M."/>
            <person name="Baurain D."/>
            <person name="van Wezel G."/>
            <person name="Smargiasso N."/>
            <person name="de Pauw E."/>
            <person name="Delfosse P."/>
            <person name="Rigali S."/>
        </authorList>
    </citation>
    <scope>NUCLEOTIDE SEQUENCE [LARGE SCALE GENOMIC DNA]</scope>
    <source>
        <strain evidence="6 7">MM109</strain>
    </source>
</reference>
<dbReference type="AlphaFoldDB" id="A0A2R4T434"/>
<dbReference type="InterPro" id="IPR036428">
    <property type="entry name" value="PCD_sf"/>
</dbReference>
<evidence type="ECO:0000256" key="4">
    <source>
        <dbReference type="ARBA" id="ARBA00021735"/>
    </source>
</evidence>
<evidence type="ECO:0000256" key="3">
    <source>
        <dbReference type="ARBA" id="ARBA00013252"/>
    </source>
</evidence>
<evidence type="ECO:0000256" key="2">
    <source>
        <dbReference type="ARBA" id="ARBA00006472"/>
    </source>
</evidence>
<keyword evidence="5" id="KW-0456">Lyase</keyword>
<proteinExistence type="inferred from homology"/>
<dbReference type="KEGG" id="slk:SLUN_18750"/>
<dbReference type="Gene3D" id="3.30.1360.20">
    <property type="entry name" value="Transcriptional coactivator/pterin dehydratase"/>
    <property type="match status" value="1"/>
</dbReference>
<name>A0A2R4T434_9ACTN</name>
<evidence type="ECO:0000256" key="5">
    <source>
        <dbReference type="ARBA" id="ARBA00023239"/>
    </source>
</evidence>
<accession>A0A2R4T434</accession>
<evidence type="ECO:0000313" key="6">
    <source>
        <dbReference type="EMBL" id="AVZ73909.1"/>
    </source>
</evidence>
<sequence>MAGVPKPLSDEEIEARLAELPDWTRAGDEIVRTVAIRYHAGVAMIVHIADRERRIGHHADIDLRIDHLRIAVTTHDAGHKLTVADFDLAARIDAIAAAHLSTPVD</sequence>
<keyword evidence="7" id="KW-1185">Reference proteome</keyword>
<dbReference type="InterPro" id="IPR001533">
    <property type="entry name" value="Pterin_deHydtase"/>
</dbReference>
<evidence type="ECO:0000313" key="7">
    <source>
        <dbReference type="Proteomes" id="UP000244201"/>
    </source>
</evidence>
<dbReference type="EC" id="4.2.1.96" evidence="3"/>
<comment type="catalytic activity">
    <reaction evidence="1">
        <text>(4aS,6R)-4a-hydroxy-L-erythro-5,6,7,8-tetrahydrobiopterin = (6R)-L-erythro-6,7-dihydrobiopterin + H2O</text>
        <dbReference type="Rhea" id="RHEA:11920"/>
        <dbReference type="ChEBI" id="CHEBI:15377"/>
        <dbReference type="ChEBI" id="CHEBI:15642"/>
        <dbReference type="ChEBI" id="CHEBI:43120"/>
        <dbReference type="EC" id="4.2.1.96"/>
    </reaction>
</comment>
<gene>
    <name evidence="6" type="ORF">SLUN_18750</name>
</gene>
<organism evidence="6 7">
    <name type="scientific">Streptomyces lunaelactis</name>
    <dbReference type="NCBI Taxonomy" id="1535768"/>
    <lineage>
        <taxon>Bacteria</taxon>
        <taxon>Bacillati</taxon>
        <taxon>Actinomycetota</taxon>
        <taxon>Actinomycetes</taxon>
        <taxon>Kitasatosporales</taxon>
        <taxon>Streptomycetaceae</taxon>
        <taxon>Streptomyces</taxon>
    </lineage>
</organism>
<protein>
    <recommendedName>
        <fullName evidence="4">Putative pterin-4-alpha-carbinolamine dehydratase</fullName>
        <ecNumber evidence="3">4.2.1.96</ecNumber>
    </recommendedName>
</protein>
<dbReference type="OrthoDB" id="15077at2"/>
<dbReference type="EMBL" id="CP026304">
    <property type="protein sequence ID" value="AVZ73909.1"/>
    <property type="molecule type" value="Genomic_DNA"/>
</dbReference>
<dbReference type="NCBIfam" id="NF002017">
    <property type="entry name" value="PRK00823.1-2"/>
    <property type="match status" value="1"/>
</dbReference>
<evidence type="ECO:0000256" key="1">
    <source>
        <dbReference type="ARBA" id="ARBA00001554"/>
    </source>
</evidence>